<dbReference type="InterPro" id="IPR011607">
    <property type="entry name" value="MGS-like_dom"/>
</dbReference>
<dbReference type="SMART" id="SM00851">
    <property type="entry name" value="MGS"/>
    <property type="match status" value="1"/>
</dbReference>
<protein>
    <submittedName>
        <fullName evidence="6">IMP cyclohydrolase</fullName>
    </submittedName>
</protein>
<keyword evidence="2" id="KW-0658">Purine biosynthesis</keyword>
<dbReference type="CDD" id="cd01421">
    <property type="entry name" value="IMPCH"/>
    <property type="match status" value="1"/>
</dbReference>
<evidence type="ECO:0000313" key="7">
    <source>
        <dbReference type="Proteomes" id="UP000028481"/>
    </source>
</evidence>
<dbReference type="SUPFAM" id="SSF52335">
    <property type="entry name" value="Methylglyoxal synthase-like"/>
    <property type="match status" value="1"/>
</dbReference>
<dbReference type="KEGG" id="tcm:HL41_01940"/>
<evidence type="ECO:0000313" key="6">
    <source>
        <dbReference type="EMBL" id="AIH03670.1"/>
    </source>
</evidence>
<keyword evidence="3 6" id="KW-0378">Hydrolase</keyword>
<dbReference type="GO" id="GO:0006189">
    <property type="term" value="P:'de novo' IMP biosynthetic process"/>
    <property type="evidence" value="ECO:0007669"/>
    <property type="project" value="TreeGrafter"/>
</dbReference>
<proteinExistence type="predicted"/>
<name>A0A075WRP5_9BACT</name>
<dbReference type="GO" id="GO:0005829">
    <property type="term" value="C:cytosol"/>
    <property type="evidence" value="ECO:0007669"/>
    <property type="project" value="TreeGrafter"/>
</dbReference>
<keyword evidence="1" id="KW-0808">Transferase</keyword>
<dbReference type="Gene3D" id="3.40.50.1380">
    <property type="entry name" value="Methylglyoxal synthase-like domain"/>
    <property type="match status" value="1"/>
</dbReference>
<dbReference type="RefSeq" id="WP_038060011.1">
    <property type="nucleotide sequence ID" value="NZ_CP008796.1"/>
</dbReference>
<dbReference type="Pfam" id="PF02142">
    <property type="entry name" value="MGS"/>
    <property type="match status" value="1"/>
</dbReference>
<dbReference type="InterPro" id="IPR036914">
    <property type="entry name" value="MGS-like_dom_sf"/>
</dbReference>
<evidence type="ECO:0000256" key="1">
    <source>
        <dbReference type="ARBA" id="ARBA00022679"/>
    </source>
</evidence>
<keyword evidence="7" id="KW-1185">Reference proteome</keyword>
<accession>A0A075WRP5</accession>
<dbReference type="PANTHER" id="PTHR11692:SF0">
    <property type="entry name" value="BIFUNCTIONAL PURINE BIOSYNTHESIS PROTEIN ATIC"/>
    <property type="match status" value="1"/>
</dbReference>
<dbReference type="InterPro" id="IPR002695">
    <property type="entry name" value="PurH-like"/>
</dbReference>
<feature type="domain" description="MGS-like" evidence="5">
    <location>
        <begin position="1"/>
        <end position="146"/>
    </location>
</feature>
<evidence type="ECO:0000259" key="5">
    <source>
        <dbReference type="PROSITE" id="PS51855"/>
    </source>
</evidence>
<dbReference type="FunFam" id="3.40.50.1380:FF:000001">
    <property type="entry name" value="Bifunctional purine biosynthesis protein PurH"/>
    <property type="match status" value="1"/>
</dbReference>
<evidence type="ECO:0000256" key="3">
    <source>
        <dbReference type="ARBA" id="ARBA00022801"/>
    </source>
</evidence>
<organism evidence="6 7">
    <name type="scientific">Thermodesulfobacterium commune DSM 2178</name>
    <dbReference type="NCBI Taxonomy" id="289377"/>
    <lineage>
        <taxon>Bacteria</taxon>
        <taxon>Pseudomonadati</taxon>
        <taxon>Thermodesulfobacteriota</taxon>
        <taxon>Thermodesulfobacteria</taxon>
        <taxon>Thermodesulfobacteriales</taxon>
        <taxon>Thermodesulfobacteriaceae</taxon>
        <taxon>Thermodesulfobacterium</taxon>
    </lineage>
</organism>
<dbReference type="STRING" id="289377.HL41_01940"/>
<dbReference type="GO" id="GO:0003937">
    <property type="term" value="F:IMP cyclohydrolase activity"/>
    <property type="evidence" value="ECO:0007669"/>
    <property type="project" value="InterPro"/>
</dbReference>
<dbReference type="Proteomes" id="UP000028481">
    <property type="component" value="Chromosome"/>
</dbReference>
<dbReference type="Pfam" id="PF01808">
    <property type="entry name" value="AICARFT_IMPCHas"/>
    <property type="match status" value="1"/>
</dbReference>
<dbReference type="HOGENOM" id="CLU_016316_2_1_0"/>
<gene>
    <name evidence="6" type="ORF">HL41_01940</name>
</gene>
<reference evidence="6 7" key="1">
    <citation type="journal article" date="2015" name="Genome Announc.">
        <title>Genome Sequence of a Sulfate-Reducing Thermophilic Bacterium, Thermodesulfobacterium commune DSM 2178T (Phylum Thermodesulfobacteria).</title>
        <authorList>
            <person name="Bhatnagar S."/>
            <person name="Badger J.H."/>
            <person name="Madupu R."/>
            <person name="Khouri H.M."/>
            <person name="O'Connor E.M."/>
            <person name="Robb F.T."/>
            <person name="Ward N.L."/>
            <person name="Eisen J.A."/>
        </authorList>
    </citation>
    <scope>NUCLEOTIDE SEQUENCE [LARGE SCALE GENOMIC DNA]</scope>
    <source>
        <strain evidence="6 7">DSM 2178</strain>
    </source>
</reference>
<dbReference type="eggNOG" id="COG0138">
    <property type="taxonomic scope" value="Bacteria"/>
</dbReference>
<sequence>MNKIERALISVTDKKGVVELAKELESLGIEIISTGGTAKVLREAGVKVVEINEVTGFPEILEGRVKTLHPHIHGGILFKRDNPEHVETIKKLQIKPIDLVVVNLYAFEKVVEKGGDLEEAIENIDIGGPTLLRASAKNFKYVTVVVDPEDYEKVLEEIRTYGNTTLKTRFELAKKVFALTSRYDRTILDYLSRFSV</sequence>
<evidence type="ECO:0000256" key="2">
    <source>
        <dbReference type="ARBA" id="ARBA00022755"/>
    </source>
</evidence>
<keyword evidence="4" id="KW-0511">Multifunctional enzyme</keyword>
<dbReference type="PaxDb" id="289377-HL41_01940"/>
<dbReference type="PANTHER" id="PTHR11692">
    <property type="entry name" value="BIFUNCTIONAL PURINE BIOSYNTHESIS PROTEIN PURH"/>
    <property type="match status" value="1"/>
</dbReference>
<dbReference type="PROSITE" id="PS51855">
    <property type="entry name" value="MGS"/>
    <property type="match status" value="1"/>
</dbReference>
<dbReference type="EMBL" id="CP008796">
    <property type="protein sequence ID" value="AIH03670.1"/>
    <property type="molecule type" value="Genomic_DNA"/>
</dbReference>
<dbReference type="GO" id="GO:0004643">
    <property type="term" value="F:phosphoribosylaminoimidazolecarboxamide formyltransferase activity"/>
    <property type="evidence" value="ECO:0007669"/>
    <property type="project" value="InterPro"/>
</dbReference>
<evidence type="ECO:0000256" key="4">
    <source>
        <dbReference type="ARBA" id="ARBA00023268"/>
    </source>
</evidence>
<dbReference type="OrthoDB" id="9802065at2"/>
<dbReference type="AlphaFoldDB" id="A0A075WRP5"/>